<keyword evidence="2" id="KW-0812">Transmembrane</keyword>
<feature type="transmembrane region" description="Helical" evidence="2">
    <location>
        <begin position="202"/>
        <end position="226"/>
    </location>
</feature>
<dbReference type="AlphaFoldDB" id="A0AAD7GBT6"/>
<dbReference type="EMBL" id="JARKIE010000154">
    <property type="protein sequence ID" value="KAJ7674450.1"/>
    <property type="molecule type" value="Genomic_DNA"/>
</dbReference>
<reference evidence="4" key="1">
    <citation type="submission" date="2023-03" db="EMBL/GenBank/DDBJ databases">
        <title>Massive genome expansion in bonnet fungi (Mycena s.s.) driven by repeated elements and novel gene families across ecological guilds.</title>
        <authorList>
            <consortium name="Lawrence Berkeley National Laboratory"/>
            <person name="Harder C.B."/>
            <person name="Miyauchi S."/>
            <person name="Viragh M."/>
            <person name="Kuo A."/>
            <person name="Thoen E."/>
            <person name="Andreopoulos B."/>
            <person name="Lu D."/>
            <person name="Skrede I."/>
            <person name="Drula E."/>
            <person name="Henrissat B."/>
            <person name="Morin E."/>
            <person name="Kohler A."/>
            <person name="Barry K."/>
            <person name="LaButti K."/>
            <person name="Morin E."/>
            <person name="Salamov A."/>
            <person name="Lipzen A."/>
            <person name="Mereny Z."/>
            <person name="Hegedus B."/>
            <person name="Baldrian P."/>
            <person name="Stursova M."/>
            <person name="Weitz H."/>
            <person name="Taylor A."/>
            <person name="Grigoriev I.V."/>
            <person name="Nagy L.G."/>
            <person name="Martin F."/>
            <person name="Kauserud H."/>
        </authorList>
    </citation>
    <scope>NUCLEOTIDE SEQUENCE</scope>
    <source>
        <strain evidence="4">CBHHK067</strain>
    </source>
</reference>
<evidence type="ECO:0000313" key="5">
    <source>
        <dbReference type="Proteomes" id="UP001221757"/>
    </source>
</evidence>
<evidence type="ECO:0000256" key="3">
    <source>
        <dbReference type="SAM" id="SignalP"/>
    </source>
</evidence>
<evidence type="ECO:0000256" key="1">
    <source>
        <dbReference type="SAM" id="MobiDB-lite"/>
    </source>
</evidence>
<proteinExistence type="predicted"/>
<feature type="region of interest" description="Disordered" evidence="1">
    <location>
        <begin position="254"/>
        <end position="309"/>
    </location>
</feature>
<feature type="signal peptide" evidence="3">
    <location>
        <begin position="1"/>
        <end position="20"/>
    </location>
</feature>
<keyword evidence="2" id="KW-1133">Transmembrane helix</keyword>
<protein>
    <submittedName>
        <fullName evidence="4">Uncharacterized protein</fullName>
    </submittedName>
</protein>
<gene>
    <name evidence="4" type="ORF">B0H17DRAFT_1334889</name>
</gene>
<feature type="region of interest" description="Disordered" evidence="1">
    <location>
        <begin position="321"/>
        <end position="366"/>
    </location>
</feature>
<keyword evidence="5" id="KW-1185">Reference proteome</keyword>
<name>A0AAD7GBT6_MYCRO</name>
<dbReference type="Proteomes" id="UP001221757">
    <property type="component" value="Unassembled WGS sequence"/>
</dbReference>
<feature type="compositionally biased region" description="Pro residues" evidence="1">
    <location>
        <begin position="412"/>
        <end position="428"/>
    </location>
</feature>
<accession>A0AAD7GBT6</accession>
<feature type="compositionally biased region" description="Pro residues" evidence="1">
    <location>
        <begin position="257"/>
        <end position="271"/>
    </location>
</feature>
<feature type="region of interest" description="Disordered" evidence="1">
    <location>
        <begin position="380"/>
        <end position="437"/>
    </location>
</feature>
<feature type="compositionally biased region" description="Pro residues" evidence="1">
    <location>
        <begin position="279"/>
        <end position="302"/>
    </location>
</feature>
<evidence type="ECO:0000313" key="4">
    <source>
        <dbReference type="EMBL" id="KAJ7674450.1"/>
    </source>
</evidence>
<feature type="chain" id="PRO_5042045922" evidence="3">
    <location>
        <begin position="21"/>
        <end position="437"/>
    </location>
</feature>
<keyword evidence="2" id="KW-0472">Membrane</keyword>
<sequence>MRCSLAWLASVLSLFLLCSAKTIIIDDQAGDPTNGNTITYTPTNLWISDAIGGCSGCPGPSPDLAYMNTWHGAVFNSQNKNRNAPSLTASVNFYGTSVWVTCIMSNSLTTPIGTSNMKFFLDGADVGNFSYNPTGAGGFVPNTIVFTSEALNLTWHTLVIENGVSSTSLTILDSISYSTPDDAPPAIGSAPSEAVLKSPSNVAAIVGAVFAILAVLLLLGLAFLYVRHRQNKHRSNVPLSTTMAAPLGRLRSLWSAPPRPPPDMAPVPFPSPVQHVSRPPAPAPSPSPSPSPRPPPATPASPPSRRSRLSRMSFNPNLLVGRLHRARAPPAPITTLQPPDTRAASPALRSGNPLLREPSAQVEPHDVMTSIQQWQLRTLQEAASQPPIHPLDMSEVDLSSHYDSTGGGDSSAPPPPPPAPPPRSPQPPQRRFTVMNN</sequence>
<organism evidence="4 5">
    <name type="scientific">Mycena rosella</name>
    <name type="common">Pink bonnet</name>
    <name type="synonym">Agaricus rosellus</name>
    <dbReference type="NCBI Taxonomy" id="1033263"/>
    <lineage>
        <taxon>Eukaryota</taxon>
        <taxon>Fungi</taxon>
        <taxon>Dikarya</taxon>
        <taxon>Basidiomycota</taxon>
        <taxon>Agaricomycotina</taxon>
        <taxon>Agaricomycetes</taxon>
        <taxon>Agaricomycetidae</taxon>
        <taxon>Agaricales</taxon>
        <taxon>Marasmiineae</taxon>
        <taxon>Mycenaceae</taxon>
        <taxon>Mycena</taxon>
    </lineage>
</organism>
<comment type="caution">
    <text evidence="4">The sequence shown here is derived from an EMBL/GenBank/DDBJ whole genome shotgun (WGS) entry which is preliminary data.</text>
</comment>
<keyword evidence="3" id="KW-0732">Signal</keyword>
<dbReference type="Gene3D" id="2.60.120.260">
    <property type="entry name" value="Galactose-binding domain-like"/>
    <property type="match status" value="1"/>
</dbReference>
<dbReference type="PRINTS" id="PR01217">
    <property type="entry name" value="PRICHEXTENSN"/>
</dbReference>
<evidence type="ECO:0000256" key="2">
    <source>
        <dbReference type="SAM" id="Phobius"/>
    </source>
</evidence>